<dbReference type="InterPro" id="IPR043795">
    <property type="entry name" value="N-alpha-Ac-DABA-like"/>
</dbReference>
<accession>A0A4R6XGN2</accession>
<dbReference type="Pfam" id="PF24827">
    <property type="entry name" value="AstE_AspA_cat"/>
    <property type="match status" value="1"/>
</dbReference>
<dbReference type="GO" id="GO:0046872">
    <property type="term" value="F:metal ion binding"/>
    <property type="evidence" value="ECO:0007669"/>
    <property type="project" value="UniProtKB-KW"/>
</dbReference>
<dbReference type="AlphaFoldDB" id="A0A4R6XGN2"/>
<dbReference type="EMBL" id="SNZB01000006">
    <property type="protein sequence ID" value="TDR17439.1"/>
    <property type="molecule type" value="Genomic_DNA"/>
</dbReference>
<dbReference type="RefSeq" id="WP_099018808.1">
    <property type="nucleotide sequence ID" value="NZ_NIHB01000002.1"/>
</dbReference>
<evidence type="ECO:0000313" key="7">
    <source>
        <dbReference type="Proteomes" id="UP000295724"/>
    </source>
</evidence>
<gene>
    <name evidence="6" type="ORF">C8D91_2497</name>
</gene>
<dbReference type="InterPro" id="IPR055438">
    <property type="entry name" value="AstE_AspA_cat"/>
</dbReference>
<sequence length="340" mass="37430">MVKKSNPTDDLVIGGHTIARGETKKIELPTVRLYTDTDMNIPIYVKRGKKPGPTMFVSGAIHGDELNGIEIISRLIKSKSINSLRGTLIAVPIVNGYGVLNQSRYLPDRRDLNRCFPGSAKGSLAGRIAHLFMKEVVSKCNYGIDLHTGAIHRSNLPQIRANMDDEVTYEMAKAFGVPVMVNSNLRDGSLRECADGHGIPMLLYEAGQALRFDELSIKVGVKGITNVLRHLGMLPKVKAKKFVIEPFVARNSGWVRASDSGFVIHKKELGDRVAENEVLAEIKKPLGDVSSQMLSPSDGIIIGKQNIPLVQEGEAVYHIAYFNKPKNVEASIENMQDNFE</sequence>
<comment type="cofactor">
    <cofactor evidence="1">
        <name>Zn(2+)</name>
        <dbReference type="ChEBI" id="CHEBI:29105"/>
    </cofactor>
</comment>
<evidence type="ECO:0000256" key="4">
    <source>
        <dbReference type="ARBA" id="ARBA00022833"/>
    </source>
</evidence>
<reference evidence="6 7" key="1">
    <citation type="submission" date="2019-03" db="EMBL/GenBank/DDBJ databases">
        <title>Genomic Encyclopedia of Type Strains, Phase IV (KMG-IV): sequencing the most valuable type-strain genomes for metagenomic binning, comparative biology and taxonomic classification.</title>
        <authorList>
            <person name="Goeker M."/>
        </authorList>
    </citation>
    <scope>NUCLEOTIDE SEQUENCE [LARGE SCALE GENOMIC DNA]</scope>
    <source>
        <strain evidence="6 7">DSM 25488</strain>
    </source>
</reference>
<evidence type="ECO:0000256" key="3">
    <source>
        <dbReference type="ARBA" id="ARBA00022801"/>
    </source>
</evidence>
<keyword evidence="4" id="KW-0862">Zinc</keyword>
<keyword evidence="2" id="KW-0479">Metal-binding</keyword>
<dbReference type="SUPFAM" id="SSF53187">
    <property type="entry name" value="Zn-dependent exopeptidases"/>
    <property type="match status" value="1"/>
</dbReference>
<evidence type="ECO:0000256" key="2">
    <source>
        <dbReference type="ARBA" id="ARBA00022723"/>
    </source>
</evidence>
<dbReference type="PANTHER" id="PTHR37326">
    <property type="entry name" value="BLL3975 PROTEIN"/>
    <property type="match status" value="1"/>
</dbReference>
<evidence type="ECO:0000259" key="5">
    <source>
        <dbReference type="Pfam" id="PF24827"/>
    </source>
</evidence>
<comment type="caution">
    <text evidence="6">The sequence shown here is derived from an EMBL/GenBank/DDBJ whole genome shotgun (WGS) entry which is preliminary data.</text>
</comment>
<proteinExistence type="predicted"/>
<keyword evidence="7" id="KW-1185">Reference proteome</keyword>
<dbReference type="PANTHER" id="PTHR37326:SF2">
    <property type="entry name" value="SUCCINYLGLUTAMATE DESUCCINYLASE_ASPARTOACYLASE FAMILY PROTEIN"/>
    <property type="match status" value="1"/>
</dbReference>
<dbReference type="PIRSF" id="PIRSF039012">
    <property type="entry name" value="ASP"/>
    <property type="match status" value="1"/>
</dbReference>
<dbReference type="CDD" id="cd06251">
    <property type="entry name" value="M14_ASTE_ASPA-like"/>
    <property type="match status" value="1"/>
</dbReference>
<keyword evidence="3" id="KW-0378">Hydrolase</keyword>
<dbReference type="Gene3D" id="3.40.630.10">
    <property type="entry name" value="Zn peptidases"/>
    <property type="match status" value="1"/>
</dbReference>
<evidence type="ECO:0000313" key="6">
    <source>
        <dbReference type="EMBL" id="TDR17439.1"/>
    </source>
</evidence>
<dbReference type="Proteomes" id="UP000295724">
    <property type="component" value="Unassembled WGS sequence"/>
</dbReference>
<dbReference type="GO" id="GO:0016811">
    <property type="term" value="F:hydrolase activity, acting on carbon-nitrogen (but not peptide) bonds, in linear amides"/>
    <property type="evidence" value="ECO:0007669"/>
    <property type="project" value="InterPro"/>
</dbReference>
<name>A0A4R6XGN2_9GAMM</name>
<dbReference type="OrthoDB" id="9782876at2"/>
<dbReference type="GO" id="GO:0016788">
    <property type="term" value="F:hydrolase activity, acting on ester bonds"/>
    <property type="evidence" value="ECO:0007669"/>
    <property type="project" value="InterPro"/>
</dbReference>
<evidence type="ECO:0000256" key="1">
    <source>
        <dbReference type="ARBA" id="ARBA00001947"/>
    </source>
</evidence>
<feature type="domain" description="Succinylglutamate desuccinylase/Aspartoacylase catalytic" evidence="5">
    <location>
        <begin position="51"/>
        <end position="231"/>
    </location>
</feature>
<dbReference type="InterPro" id="IPR053138">
    <property type="entry name" value="N-alpha-Ac-DABA_deacetylase"/>
</dbReference>
<protein>
    <recommendedName>
        <fullName evidence="5">Succinylglutamate desuccinylase/Aspartoacylase catalytic domain-containing protein</fullName>
    </recommendedName>
</protein>
<organism evidence="6 7">
    <name type="scientific">Marinicella litoralis</name>
    <dbReference type="NCBI Taxonomy" id="644220"/>
    <lineage>
        <taxon>Bacteria</taxon>
        <taxon>Pseudomonadati</taxon>
        <taxon>Pseudomonadota</taxon>
        <taxon>Gammaproteobacteria</taxon>
        <taxon>Lysobacterales</taxon>
        <taxon>Marinicellaceae</taxon>
        <taxon>Marinicella</taxon>
    </lineage>
</organism>